<comment type="similarity">
    <text evidence="1">Belongs to the glycosyl hydrolase 10 (cellulase F) family.</text>
</comment>
<dbReference type="PANTHER" id="PTHR31490:SF2">
    <property type="entry name" value="GLYCOSYL HYDROLASE FAMILY 10 PROTEIN"/>
    <property type="match status" value="1"/>
</dbReference>
<feature type="region of interest" description="Disordered" evidence="6">
    <location>
        <begin position="1334"/>
        <end position="1546"/>
    </location>
</feature>
<feature type="non-terminal residue" evidence="8">
    <location>
        <position position="1546"/>
    </location>
</feature>
<feature type="domain" description="GH10" evidence="7">
    <location>
        <begin position="743"/>
        <end position="1030"/>
    </location>
</feature>
<evidence type="ECO:0000259" key="7">
    <source>
        <dbReference type="PROSITE" id="PS51760"/>
    </source>
</evidence>
<keyword evidence="8" id="KW-0326">Glycosidase</keyword>
<evidence type="ECO:0000256" key="3">
    <source>
        <dbReference type="ARBA" id="ARBA00022801"/>
    </source>
</evidence>
<feature type="region of interest" description="Disordered" evidence="6">
    <location>
        <begin position="1276"/>
        <end position="1311"/>
    </location>
</feature>
<feature type="compositionally biased region" description="Basic and acidic residues" evidence="6">
    <location>
        <begin position="1276"/>
        <end position="1293"/>
    </location>
</feature>
<dbReference type="SUPFAM" id="SSF49785">
    <property type="entry name" value="Galactose-binding domain-like"/>
    <property type="match status" value="2"/>
</dbReference>
<dbReference type="Gene3D" id="2.60.120.260">
    <property type="entry name" value="Galactose-binding domain-like"/>
    <property type="match status" value="2"/>
</dbReference>
<dbReference type="InterPro" id="IPR044846">
    <property type="entry name" value="GH10"/>
</dbReference>
<dbReference type="Pfam" id="PF02018">
    <property type="entry name" value="CBM_4_9"/>
    <property type="match status" value="1"/>
</dbReference>
<dbReference type="InterPro" id="IPR003305">
    <property type="entry name" value="CenC_carb-bd"/>
</dbReference>
<dbReference type="PROSITE" id="PS51760">
    <property type="entry name" value="GH10_2"/>
    <property type="match status" value="2"/>
</dbReference>
<proteinExistence type="inferred from homology"/>
<dbReference type="SMART" id="SM00633">
    <property type="entry name" value="Glyco_10"/>
    <property type="match status" value="1"/>
</dbReference>
<dbReference type="STRING" id="4615.A0A199V4M1"/>
<sequence>MIPNYHLLTLPLTTLFNNHKQCLAEPPKPQYGGGIINAGLRGWSNSGLSADATRASASGKTFAVVRSRRKPYQSVSQKVYLHKEKLYTLSAWVRIDEGSAVVGAVFKTAGDGFVHAGLVEAKSGCWSMLKGGLTVKTSGPADLYFENKNITVEIWVDSVSLQPFTEEQWRAHQEESINKVRKKTVRIQAIDAKGNTIPGANIAIQQTRPGFPFGSSTNENIINNTAYQNYFASRFTVTTFENEMKWYATEHAPGKEDYSKADAMLAFAKKHNIPVRAHNIFWDNAKIQMPWVHSLNGTQLWYATSKRINSVMSRYKGQVIAWDVVNENLHFSFFEDKLGRDASNVFYQEAHELDADTMMFLNEFNTLEWPGDQFASPSKYLQKLREIQSYPGNRANMAIGLESHFGVPNIPFVRSALDVLANAKVPIWLTEVDAANDTDQPTYLEAILREAYAHPAVQGIVMWTGWRPGPCEKMCLTDSNFKNTPAGNVVDKLIAEWKTGRAVGSTDKNGYFETQLFHGDYDILLSHPSVNSSLHRRYQTTIFHTNNSFYHTQCLAEPLKPQYGGGIIRNPEFNAGLRGWSNFGFSTDATRASASGNRFAIVHSRRKPYQSVSQKVYLHKEKLYTLSAWVQINKGNAVVGAVFKTTSDGFVHAGLVEAKSGCWSMLKGGLTVKTAGPAELYFESKNTTVDIWVDSVSLQPFTEEQWRAHQEESINKVRKKTVRFQAIDAKGNTIPGANISIQQTRSGFPFGSSTNENIINNAAYQNYFASRFTVTTFENEMKWYDTEYMPGKEDYSKADAMLAFTKKHNILVRAHNIFWDDPKYQMGWVNSLNKTQLWSATWNRINSIMSRYKGQVIAWDVVNENLHFSYFEDKLGTDASKVFYQEAHKLDANTMMFLNEYNTLEVPQDWVASPSNYLQKLREIQSYPGNSANMAIGLESHFGVPDIPFMRSALDVLANAKVPIWLTEVDCANDTNQPKYLEEILREAYAHPAVQGIVMWTGWHPGPCDKMCLTDSNFKNTPAGNVVDKLIAEWKTRQAVGSTDKNGYFETQLFHGDYDIIISHPSVNSSLQSLKVDSGTRCNTSIQPYIRNEHVITSTFFPFDTHDSNSFNAFSTLPPLQSPFMRMLQVEEHNIESESIHLETSPYHLIHQAESFAHIPCFRVCTNQSIVGDEIRGDPFLLHLPQRIKSFVQFPFLAEPFHHDVVGDQVGANPSLTHFVEHLGRVAAAPPLEARIQQRVVGDDVGGRCTELLHLALHAEGLLNAALAAEPRDEHVVGPHVGDEPRRRHEVERPGGLLQPPEAGVGGDEGVVGGAIGGDAAGLHHAAAAVPVEDGVEGDGVGGAAEAGHGGEEGEGVGEAAAGAVDLGEDVEGADGGGDAESEHVGVDGERGGGGGCGGRGAGEGGEEGVGGEERGAEASTAHGVEELGGEVGEAEGGVGGDRDVEEGSGGRGMGVEEVAVEETAAVEGDEGEEEGAGVGEAAEAEESGEEWRREGRETEEGSEGRQRRRKKRRSGEGLEREGEEAARETMEGRREGRGRGGEEGG</sequence>
<dbReference type="GO" id="GO:0031176">
    <property type="term" value="F:endo-1,4-beta-xylanase activity"/>
    <property type="evidence" value="ECO:0007669"/>
    <property type="project" value="UniProtKB-ARBA"/>
</dbReference>
<dbReference type="InterPro" id="IPR008979">
    <property type="entry name" value="Galactose-bd-like_sf"/>
</dbReference>
<keyword evidence="8" id="KW-0858">Xylan degradation</keyword>
<keyword evidence="2" id="KW-0677">Repeat</keyword>
<dbReference type="EMBL" id="LSRQ01003332">
    <property type="protein sequence ID" value="OAY71846.1"/>
    <property type="molecule type" value="Genomic_DNA"/>
</dbReference>
<comment type="caution">
    <text evidence="8">The sequence shown here is derived from an EMBL/GenBank/DDBJ whole genome shotgun (WGS) entry which is preliminary data.</text>
</comment>
<feature type="domain" description="GH10" evidence="7">
    <location>
        <begin position="205"/>
        <end position="493"/>
    </location>
</feature>
<feature type="compositionally biased region" description="Gly residues" evidence="6">
    <location>
        <begin position="1430"/>
        <end position="1440"/>
    </location>
</feature>
<organism evidence="8 9">
    <name type="scientific">Ananas comosus</name>
    <name type="common">Pineapple</name>
    <name type="synonym">Ananas ananas</name>
    <dbReference type="NCBI Taxonomy" id="4615"/>
    <lineage>
        <taxon>Eukaryota</taxon>
        <taxon>Viridiplantae</taxon>
        <taxon>Streptophyta</taxon>
        <taxon>Embryophyta</taxon>
        <taxon>Tracheophyta</taxon>
        <taxon>Spermatophyta</taxon>
        <taxon>Magnoliopsida</taxon>
        <taxon>Liliopsida</taxon>
        <taxon>Poales</taxon>
        <taxon>Bromeliaceae</taxon>
        <taxon>Bromelioideae</taxon>
        <taxon>Ananas</taxon>
    </lineage>
</organism>
<feature type="compositionally biased region" description="Basic and acidic residues" evidence="6">
    <location>
        <begin position="1515"/>
        <end position="1546"/>
    </location>
</feature>
<reference evidence="8 9" key="1">
    <citation type="journal article" date="2016" name="DNA Res.">
        <title>The draft genome of MD-2 pineapple using hybrid error correction of long reads.</title>
        <authorList>
            <person name="Redwan R.M."/>
            <person name="Saidin A."/>
            <person name="Kumar S.V."/>
        </authorList>
    </citation>
    <scope>NUCLEOTIDE SEQUENCE [LARGE SCALE GENOMIC DNA]</scope>
    <source>
        <strain evidence="9">cv. MD2</strain>
        <tissue evidence="8">Leaf</tissue>
    </source>
</reference>
<feature type="compositionally biased region" description="Low complexity" evidence="6">
    <location>
        <begin position="1456"/>
        <end position="1467"/>
    </location>
</feature>
<protein>
    <submittedName>
        <fullName evidence="8">Endo-1,4-beta-xylanase C</fullName>
    </submittedName>
</protein>
<dbReference type="Pfam" id="PF00331">
    <property type="entry name" value="Glyco_hydro_10"/>
    <property type="match status" value="2"/>
</dbReference>
<dbReference type="Gene3D" id="3.20.20.80">
    <property type="entry name" value="Glycosidases"/>
    <property type="match status" value="2"/>
</dbReference>
<evidence type="ECO:0000256" key="6">
    <source>
        <dbReference type="SAM" id="MobiDB-lite"/>
    </source>
</evidence>
<accession>A0A199V4M1</accession>
<feature type="compositionally biased region" description="Gly residues" evidence="6">
    <location>
        <begin position="1392"/>
        <end position="1404"/>
    </location>
</feature>
<dbReference type="PANTHER" id="PTHR31490">
    <property type="entry name" value="GLYCOSYL HYDROLASE"/>
    <property type="match status" value="1"/>
</dbReference>
<evidence type="ECO:0000256" key="2">
    <source>
        <dbReference type="ARBA" id="ARBA00022737"/>
    </source>
</evidence>
<keyword evidence="3 8" id="KW-0378">Hydrolase</keyword>
<dbReference type="InterPro" id="IPR017853">
    <property type="entry name" value="GH"/>
</dbReference>
<evidence type="ECO:0000256" key="1">
    <source>
        <dbReference type="ARBA" id="ARBA00007495"/>
    </source>
</evidence>
<gene>
    <name evidence="8" type="ORF">ACMD2_05044</name>
</gene>
<feature type="compositionally biased region" description="Basic and acidic residues" evidence="6">
    <location>
        <begin position="1490"/>
        <end position="1506"/>
    </location>
</feature>
<name>A0A199V4M1_ANACO</name>
<dbReference type="InterPro" id="IPR001000">
    <property type="entry name" value="GH10_dom"/>
</dbReference>
<dbReference type="GO" id="GO:0045493">
    <property type="term" value="P:xylan catabolic process"/>
    <property type="evidence" value="ECO:0007669"/>
    <property type="project" value="UniProtKB-KW"/>
</dbReference>
<dbReference type="Proteomes" id="UP000092600">
    <property type="component" value="Unassembled WGS sequence"/>
</dbReference>
<evidence type="ECO:0000313" key="9">
    <source>
        <dbReference type="Proteomes" id="UP000092600"/>
    </source>
</evidence>
<evidence type="ECO:0000256" key="4">
    <source>
        <dbReference type="ARBA" id="ARBA00023277"/>
    </source>
</evidence>
<feature type="compositionally biased region" description="Basic and acidic residues" evidence="6">
    <location>
        <begin position="1381"/>
        <end position="1391"/>
    </location>
</feature>
<dbReference type="SUPFAM" id="SSF51445">
    <property type="entry name" value="(Trans)glycosidases"/>
    <property type="match status" value="2"/>
</dbReference>
<evidence type="ECO:0000313" key="8">
    <source>
        <dbReference type="EMBL" id="OAY71846.1"/>
    </source>
</evidence>
<evidence type="ECO:0000256" key="5">
    <source>
        <dbReference type="ARBA" id="ARBA00023326"/>
    </source>
</evidence>
<keyword evidence="4" id="KW-0119">Carbohydrate metabolism</keyword>
<keyword evidence="5" id="KW-0624">Polysaccharide degradation</keyword>